<dbReference type="Proteomes" id="UP000009058">
    <property type="component" value="Chromosome 1"/>
</dbReference>
<sequence length="133" mass="15314">MLRARCNKSFGTKDTAPTAVLEIFLQGGFCRRIPVPLTAGKYRSTELKERMVNKYQPPRYLRQPVIQPQFPSVVWSTAAILAVWRTDLTRKTTFKYKADWIILALCDARHKIAFICLSSTSCRPRPKQLELQV</sequence>
<dbReference type="GeneID" id="12986307"/>
<gene>
    <name evidence="1" type="ORF">MGG_16387</name>
</gene>
<dbReference type="HOGENOM" id="CLU_1907106_0_0_1"/>
<protein>
    <submittedName>
        <fullName evidence="1">Uncharacterized protein</fullName>
    </submittedName>
</protein>
<reference evidence="1 2" key="1">
    <citation type="journal article" date="2005" name="Nature">
        <title>The genome sequence of the rice blast fungus Magnaporthe grisea.</title>
        <authorList>
            <person name="Dean R.A."/>
            <person name="Talbot N.J."/>
            <person name="Ebbole D.J."/>
            <person name="Farman M.L."/>
            <person name="Mitchell T.K."/>
            <person name="Orbach M.J."/>
            <person name="Thon M."/>
            <person name="Kulkarni R."/>
            <person name="Xu J.R."/>
            <person name="Pan H."/>
            <person name="Read N.D."/>
            <person name="Lee Y.H."/>
            <person name="Carbone I."/>
            <person name="Brown D."/>
            <person name="Oh Y.Y."/>
            <person name="Donofrio N."/>
            <person name="Jeong J.S."/>
            <person name="Soanes D.M."/>
            <person name="Djonovic S."/>
            <person name="Kolomiets E."/>
            <person name="Rehmeyer C."/>
            <person name="Li W."/>
            <person name="Harding M."/>
            <person name="Kim S."/>
            <person name="Lebrun M.H."/>
            <person name="Bohnert H."/>
            <person name="Coughlan S."/>
            <person name="Butler J."/>
            <person name="Calvo S."/>
            <person name="Ma L.J."/>
            <person name="Nicol R."/>
            <person name="Purcell S."/>
            <person name="Nusbaum C."/>
            <person name="Galagan J.E."/>
            <person name="Birren B.W."/>
        </authorList>
    </citation>
    <scope>NUCLEOTIDE SEQUENCE [LARGE SCALE GENOMIC DNA]</scope>
    <source>
        <strain evidence="2">70-15 / ATCC MYA-4617 / FGSC 8958</strain>
    </source>
</reference>
<keyword evidence="2" id="KW-1185">Reference proteome</keyword>
<dbReference type="KEGG" id="mgr:MGG_16387"/>
<dbReference type="AlphaFoldDB" id="G4MM91"/>
<accession>G4MM91</accession>
<evidence type="ECO:0000313" key="1">
    <source>
        <dbReference type="EMBL" id="EHA57772.1"/>
    </source>
</evidence>
<proteinExistence type="predicted"/>
<name>G4MM91_PYRO7</name>
<dbReference type="EMBL" id="CM001231">
    <property type="protein sequence ID" value="EHA57772.1"/>
    <property type="molecule type" value="Genomic_DNA"/>
</dbReference>
<dbReference type="OMA" id="ALCDARH"/>
<dbReference type="InParanoid" id="G4MM91"/>
<reference key="2">
    <citation type="submission" date="2011-05" db="EMBL/GenBank/DDBJ databases">
        <title>The Genome Sequence of Magnaporthe oryzae 70-15.</title>
        <authorList>
            <consortium name="The Broad Institute Genome Sequencing Platform"/>
            <person name="Ma L.-J."/>
            <person name="Dead R."/>
            <person name="Young S.K."/>
            <person name="Zeng Q."/>
            <person name="Gargeya S."/>
            <person name="Fitzgerald M."/>
            <person name="Haas B."/>
            <person name="Abouelleil A."/>
            <person name="Alvarado L."/>
            <person name="Arachchi H.M."/>
            <person name="Berlin A."/>
            <person name="Brown A."/>
            <person name="Chapman S.B."/>
            <person name="Chen Z."/>
            <person name="Dunbar C."/>
            <person name="Freedman E."/>
            <person name="Gearin G."/>
            <person name="Gellesch M."/>
            <person name="Goldberg J."/>
            <person name="Griggs A."/>
            <person name="Gujja S."/>
            <person name="Heiman D."/>
            <person name="Howarth C."/>
            <person name="Larson L."/>
            <person name="Lui A."/>
            <person name="MacDonald P.J.P."/>
            <person name="Mehta T."/>
            <person name="Montmayeur A."/>
            <person name="Murphy C."/>
            <person name="Neiman D."/>
            <person name="Pearson M."/>
            <person name="Priest M."/>
            <person name="Roberts A."/>
            <person name="Saif S."/>
            <person name="Shea T."/>
            <person name="Shenoy N."/>
            <person name="Sisk P."/>
            <person name="Stolte C."/>
            <person name="Sykes S."/>
            <person name="Yandava C."/>
            <person name="Wortman J."/>
            <person name="Nusbaum C."/>
            <person name="Birren B."/>
        </authorList>
    </citation>
    <scope>NUCLEOTIDE SEQUENCE</scope>
    <source>
        <strain>70-15</strain>
    </source>
</reference>
<organism evidence="1 2">
    <name type="scientific">Pyricularia oryzae (strain 70-15 / ATCC MYA-4617 / FGSC 8958)</name>
    <name type="common">Rice blast fungus</name>
    <name type="synonym">Magnaporthe oryzae</name>
    <dbReference type="NCBI Taxonomy" id="242507"/>
    <lineage>
        <taxon>Eukaryota</taxon>
        <taxon>Fungi</taxon>
        <taxon>Dikarya</taxon>
        <taxon>Ascomycota</taxon>
        <taxon>Pezizomycotina</taxon>
        <taxon>Sordariomycetes</taxon>
        <taxon>Sordariomycetidae</taxon>
        <taxon>Magnaporthales</taxon>
        <taxon>Pyriculariaceae</taxon>
        <taxon>Pyricularia</taxon>
    </lineage>
</organism>
<dbReference type="VEuPathDB" id="FungiDB:MGG_16387"/>
<evidence type="ECO:0000313" key="2">
    <source>
        <dbReference type="Proteomes" id="UP000009058"/>
    </source>
</evidence>
<dbReference type="RefSeq" id="XP_003710384.1">
    <property type="nucleotide sequence ID" value="XM_003710336.1"/>
</dbReference>